<reference evidence="3 4" key="1">
    <citation type="submission" date="2019-05" db="EMBL/GenBank/DDBJ databases">
        <authorList>
            <person name="Zhou X."/>
        </authorList>
    </citation>
    <scope>NUCLEOTIDE SEQUENCE [LARGE SCALE GENOMIC DNA]</scope>
    <source>
        <strain evidence="3 4">DSM 432</strain>
    </source>
</reference>
<dbReference type="Proteomes" id="UP000305131">
    <property type="component" value="Unassembled WGS sequence"/>
</dbReference>
<evidence type="ECO:0000313" key="4">
    <source>
        <dbReference type="Proteomes" id="UP000305131"/>
    </source>
</evidence>
<dbReference type="RefSeq" id="WP_138397516.1">
    <property type="nucleotide sequence ID" value="NZ_JBAFVI010000004.1"/>
</dbReference>
<protein>
    <submittedName>
        <fullName evidence="3">Uncharacterized protein</fullName>
    </submittedName>
</protein>
<dbReference type="OrthoDB" id="10006981at2"/>
<feature type="region of interest" description="Disordered" evidence="1">
    <location>
        <begin position="43"/>
        <end position="81"/>
    </location>
</feature>
<feature type="compositionally biased region" description="Polar residues" evidence="1">
    <location>
        <begin position="66"/>
        <end position="81"/>
    </location>
</feature>
<evidence type="ECO:0000256" key="2">
    <source>
        <dbReference type="SAM" id="SignalP"/>
    </source>
</evidence>
<comment type="caution">
    <text evidence="3">The sequence shown here is derived from an EMBL/GenBank/DDBJ whole genome shotgun (WGS) entry which is preliminary data.</text>
</comment>
<keyword evidence="2" id="KW-0732">Signal</keyword>
<dbReference type="GeneID" id="95771882"/>
<name>A0A6C1KKW1_XANAU</name>
<feature type="signal peptide" evidence="2">
    <location>
        <begin position="1"/>
        <end position="27"/>
    </location>
</feature>
<dbReference type="EMBL" id="VAUP01000002">
    <property type="protein sequence ID" value="TLX44889.1"/>
    <property type="molecule type" value="Genomic_DNA"/>
</dbReference>
<dbReference type="AlphaFoldDB" id="A0A6C1KKW1"/>
<gene>
    <name evidence="3" type="ORF">FBQ73_00195</name>
</gene>
<feature type="chain" id="PRO_5025435880" evidence="2">
    <location>
        <begin position="28"/>
        <end position="81"/>
    </location>
</feature>
<accession>A0A6C1KKW1</accession>
<sequence length="81" mass="8773">MKATTLKCLARSTLCALVVGLASPALALDPQPKGYREKQRHVFRDVQLGLSHPVPHGRSTPIRSMPTGSDQPTPRTTEAAR</sequence>
<evidence type="ECO:0000256" key="1">
    <source>
        <dbReference type="SAM" id="MobiDB-lite"/>
    </source>
</evidence>
<organism evidence="3 4">
    <name type="scientific">Xanthobacter autotrophicus</name>
    <dbReference type="NCBI Taxonomy" id="280"/>
    <lineage>
        <taxon>Bacteria</taxon>
        <taxon>Pseudomonadati</taxon>
        <taxon>Pseudomonadota</taxon>
        <taxon>Alphaproteobacteria</taxon>
        <taxon>Hyphomicrobiales</taxon>
        <taxon>Xanthobacteraceae</taxon>
        <taxon>Xanthobacter</taxon>
    </lineage>
</organism>
<proteinExistence type="predicted"/>
<evidence type="ECO:0000313" key="3">
    <source>
        <dbReference type="EMBL" id="TLX44889.1"/>
    </source>
</evidence>